<evidence type="ECO:0000256" key="2">
    <source>
        <dbReference type="ARBA" id="ARBA00007131"/>
    </source>
</evidence>
<evidence type="ECO:0000259" key="4">
    <source>
        <dbReference type="SMART" id="SM00861"/>
    </source>
</evidence>
<dbReference type="SUPFAM" id="SSF52922">
    <property type="entry name" value="TK C-terminal domain-like"/>
    <property type="match status" value="1"/>
</dbReference>
<dbReference type="InterPro" id="IPR029061">
    <property type="entry name" value="THDP-binding"/>
</dbReference>
<gene>
    <name evidence="5" type="ORF">H8S45_14640</name>
</gene>
<keyword evidence="3" id="KW-0786">Thiamine pyrophosphate</keyword>
<accession>A0A923RX14</accession>
<dbReference type="Gene3D" id="3.40.50.920">
    <property type="match status" value="1"/>
</dbReference>
<proteinExistence type="inferred from homology"/>
<sequence length="324" mass="35098">MAAKTTYDFDMMLSNAREAYGEELYKMACEGKDFVFTYSDNVAPSSSAGKLLKEFPERCFNFGIAEPDQVGASAGLALSGCTVFSQVFGPFLPLRAADQIHTDIAYNDVNVRLIGTHSGVTAGGGPTHNDIADLALYRAIPNLTVVVPADANQCCKFIRQSMDFVGPMIIRIDRAGSPNVYAEDYELTIGKAIETMEGTDAYIISCGSNLYECLMAAKTMKEKHGASIGILDMHTIKPLDTDAILRVAQKTGNIVTVEDHSINGGLGGAVAEVLCESSYKGNFKRVGMPDEFAVLGSVDAIYHYYHMDRDGTVEALERMLHLAK</sequence>
<dbReference type="Gene3D" id="3.40.50.970">
    <property type="match status" value="1"/>
</dbReference>
<dbReference type="CDD" id="cd07033">
    <property type="entry name" value="TPP_PYR_DXS_TK_like"/>
    <property type="match status" value="1"/>
</dbReference>
<evidence type="ECO:0000313" key="6">
    <source>
        <dbReference type="Proteomes" id="UP000606499"/>
    </source>
</evidence>
<dbReference type="PANTHER" id="PTHR43825">
    <property type="entry name" value="PYRUVATE DEHYDROGENASE E1 COMPONENT"/>
    <property type="match status" value="1"/>
</dbReference>
<dbReference type="EMBL" id="JACOPL010000023">
    <property type="protein sequence ID" value="MBC5726687.1"/>
    <property type="molecule type" value="Genomic_DNA"/>
</dbReference>
<dbReference type="SUPFAM" id="SSF52518">
    <property type="entry name" value="Thiamin diphosphate-binding fold (THDP-binding)"/>
    <property type="match status" value="1"/>
</dbReference>
<comment type="caution">
    <text evidence="5">The sequence shown here is derived from an EMBL/GenBank/DDBJ whole genome shotgun (WGS) entry which is preliminary data.</text>
</comment>
<dbReference type="FunFam" id="3.40.50.970:FF:000129">
    <property type="entry name" value="Transketolase"/>
    <property type="match status" value="1"/>
</dbReference>
<dbReference type="Pfam" id="PF02780">
    <property type="entry name" value="Transketolase_C"/>
    <property type="match status" value="1"/>
</dbReference>
<dbReference type="PANTHER" id="PTHR43825:SF1">
    <property type="entry name" value="TRANSKETOLASE-LIKE PYRIMIDINE-BINDING DOMAIN-CONTAINING PROTEIN"/>
    <property type="match status" value="1"/>
</dbReference>
<feature type="domain" description="Transketolase-like pyrimidine-binding" evidence="4">
    <location>
        <begin position="14"/>
        <end position="180"/>
    </location>
</feature>
<dbReference type="InterPro" id="IPR033248">
    <property type="entry name" value="Transketolase_C"/>
</dbReference>
<organism evidence="5 6">
    <name type="scientific">Agathobaculum faecis</name>
    <dbReference type="NCBI Taxonomy" id="2763013"/>
    <lineage>
        <taxon>Bacteria</taxon>
        <taxon>Bacillati</taxon>
        <taxon>Bacillota</taxon>
        <taxon>Clostridia</taxon>
        <taxon>Eubacteriales</taxon>
        <taxon>Butyricicoccaceae</taxon>
        <taxon>Agathobaculum</taxon>
    </lineage>
</organism>
<dbReference type="AlphaFoldDB" id="A0A923RX14"/>
<evidence type="ECO:0000256" key="1">
    <source>
        <dbReference type="ARBA" id="ARBA00001964"/>
    </source>
</evidence>
<comment type="cofactor">
    <cofactor evidence="1">
        <name>thiamine diphosphate</name>
        <dbReference type="ChEBI" id="CHEBI:58937"/>
    </cofactor>
</comment>
<reference evidence="5" key="1">
    <citation type="submission" date="2020-08" db="EMBL/GenBank/DDBJ databases">
        <title>Genome public.</title>
        <authorList>
            <person name="Liu C."/>
            <person name="Sun Q."/>
        </authorList>
    </citation>
    <scope>NUCLEOTIDE SEQUENCE</scope>
    <source>
        <strain evidence="5">NSJ-28</strain>
    </source>
</reference>
<dbReference type="InterPro" id="IPR009014">
    <property type="entry name" value="Transketo_C/PFOR_II"/>
</dbReference>
<evidence type="ECO:0000256" key="3">
    <source>
        <dbReference type="ARBA" id="ARBA00023052"/>
    </source>
</evidence>
<protein>
    <submittedName>
        <fullName evidence="5">Transketolase</fullName>
    </submittedName>
</protein>
<dbReference type="SMART" id="SM00861">
    <property type="entry name" value="Transket_pyr"/>
    <property type="match status" value="1"/>
</dbReference>
<dbReference type="Pfam" id="PF02779">
    <property type="entry name" value="Transket_pyr"/>
    <property type="match status" value="1"/>
</dbReference>
<dbReference type="InterPro" id="IPR051157">
    <property type="entry name" value="PDH/Transketolase"/>
</dbReference>
<keyword evidence="6" id="KW-1185">Reference proteome</keyword>
<evidence type="ECO:0000313" key="5">
    <source>
        <dbReference type="EMBL" id="MBC5726687.1"/>
    </source>
</evidence>
<dbReference type="InterPro" id="IPR005475">
    <property type="entry name" value="Transketolase-like_Pyr-bd"/>
</dbReference>
<dbReference type="RefSeq" id="WP_054328321.1">
    <property type="nucleotide sequence ID" value="NZ_JACOPL010000023.1"/>
</dbReference>
<comment type="similarity">
    <text evidence="2">Belongs to the transketolase family.</text>
</comment>
<dbReference type="Proteomes" id="UP000606499">
    <property type="component" value="Unassembled WGS sequence"/>
</dbReference>
<name>A0A923RX14_9FIRM</name>